<dbReference type="AlphaFoldDB" id="A0A329RBW2"/>
<evidence type="ECO:0000313" key="2">
    <source>
        <dbReference type="Proteomes" id="UP000251314"/>
    </source>
</evidence>
<accession>A0A329RBW2</accession>
<dbReference type="OrthoDB" id="111819at2759"/>
<evidence type="ECO:0000313" key="1">
    <source>
        <dbReference type="EMBL" id="RAW22167.1"/>
    </source>
</evidence>
<dbReference type="STRING" id="29920.A0A329RBW2"/>
<dbReference type="Gene3D" id="3.30.420.10">
    <property type="entry name" value="Ribonuclease H-like superfamily/Ribonuclease H"/>
    <property type="match status" value="1"/>
</dbReference>
<dbReference type="VEuPathDB" id="FungiDB:PC110_g21390"/>
<keyword evidence="2" id="KW-1185">Reference proteome</keyword>
<proteinExistence type="predicted"/>
<dbReference type="InterPro" id="IPR036397">
    <property type="entry name" value="RNaseH_sf"/>
</dbReference>
<dbReference type="EMBL" id="MJFZ01001405">
    <property type="protein sequence ID" value="RAW22167.1"/>
    <property type="molecule type" value="Genomic_DNA"/>
</dbReference>
<feature type="non-terminal residue" evidence="1">
    <location>
        <position position="1"/>
    </location>
</feature>
<evidence type="ECO:0008006" key="3">
    <source>
        <dbReference type="Google" id="ProtNLM"/>
    </source>
</evidence>
<protein>
    <recommendedName>
        <fullName evidence="3">Tc1-like transposase DDE domain-containing protein</fullName>
    </recommendedName>
</protein>
<comment type="caution">
    <text evidence="1">The sequence shown here is derived from an EMBL/GenBank/DDBJ whole genome shotgun (WGS) entry which is preliminary data.</text>
</comment>
<organism evidence="1 2">
    <name type="scientific">Phytophthora cactorum</name>
    <dbReference type="NCBI Taxonomy" id="29920"/>
    <lineage>
        <taxon>Eukaryota</taxon>
        <taxon>Sar</taxon>
        <taxon>Stramenopiles</taxon>
        <taxon>Oomycota</taxon>
        <taxon>Peronosporomycetes</taxon>
        <taxon>Peronosporales</taxon>
        <taxon>Peronosporaceae</taxon>
        <taxon>Phytophthora</taxon>
    </lineage>
</organism>
<sequence>TLPLSKADKEARKAWVWKMLMNPEGKDHYWRDLSRPPRENRSGQAGGGSCMVWAALSAKGKTKIAFVYDRQNSEHYIFTVSEFLLPFVHLHYGTEFIYQQDGASIHTSKTSMEFWKSKE</sequence>
<name>A0A329RBW2_9STRA</name>
<gene>
    <name evidence="1" type="ORF">PC110_g21390</name>
</gene>
<reference evidence="1 2" key="1">
    <citation type="submission" date="2018-01" db="EMBL/GenBank/DDBJ databases">
        <title>Draft genome of the strawberry crown rot pathogen Phytophthora cactorum.</title>
        <authorList>
            <person name="Armitage A.D."/>
            <person name="Lysoe E."/>
            <person name="Nellist C.F."/>
            <person name="Harrison R.J."/>
            <person name="Brurberg M.B."/>
        </authorList>
    </citation>
    <scope>NUCLEOTIDE SEQUENCE [LARGE SCALE GENOMIC DNA]</scope>
    <source>
        <strain evidence="1 2">10300</strain>
    </source>
</reference>
<dbReference type="GO" id="GO:0003676">
    <property type="term" value="F:nucleic acid binding"/>
    <property type="evidence" value="ECO:0007669"/>
    <property type="project" value="InterPro"/>
</dbReference>
<dbReference type="Proteomes" id="UP000251314">
    <property type="component" value="Unassembled WGS sequence"/>
</dbReference>